<dbReference type="VEuPathDB" id="FungiDB:F4678DRAFT_445961"/>
<dbReference type="InterPro" id="IPR013763">
    <property type="entry name" value="Cyclin-like_dom"/>
</dbReference>
<dbReference type="InterPro" id="IPR002938">
    <property type="entry name" value="FAD-bd"/>
</dbReference>
<keyword evidence="6" id="KW-0195">Cyclin</keyword>
<keyword evidence="10" id="KW-1185">Reference proteome</keyword>
<dbReference type="SUPFAM" id="SSF47954">
    <property type="entry name" value="Cyclin-like"/>
    <property type="match status" value="2"/>
</dbReference>
<dbReference type="Pfam" id="PF16899">
    <property type="entry name" value="Cyclin_C_2"/>
    <property type="match status" value="1"/>
</dbReference>
<dbReference type="CDD" id="cd20524">
    <property type="entry name" value="CYCLIN_CCNH_rpt1"/>
    <property type="match status" value="1"/>
</dbReference>
<evidence type="ECO:0000313" key="10">
    <source>
        <dbReference type="Proteomes" id="UP001148614"/>
    </source>
</evidence>
<dbReference type="EMBL" id="JANPWZ010000018">
    <property type="protein sequence ID" value="KAJ3580264.1"/>
    <property type="molecule type" value="Genomic_DNA"/>
</dbReference>
<dbReference type="PANTHER" id="PTHR46972:SF1">
    <property type="entry name" value="FAD DEPENDENT OXIDOREDUCTASE DOMAIN-CONTAINING PROTEIN"/>
    <property type="match status" value="1"/>
</dbReference>
<organism evidence="9 10">
    <name type="scientific">Xylaria arbuscula</name>
    <dbReference type="NCBI Taxonomy" id="114810"/>
    <lineage>
        <taxon>Eukaryota</taxon>
        <taxon>Fungi</taxon>
        <taxon>Dikarya</taxon>
        <taxon>Ascomycota</taxon>
        <taxon>Pezizomycotina</taxon>
        <taxon>Sordariomycetes</taxon>
        <taxon>Xylariomycetidae</taxon>
        <taxon>Xylariales</taxon>
        <taxon>Xylariaceae</taxon>
        <taxon>Xylaria</taxon>
    </lineage>
</organism>
<keyword evidence="3" id="KW-0274">FAD</keyword>
<dbReference type="GO" id="GO:0004497">
    <property type="term" value="F:monooxygenase activity"/>
    <property type="evidence" value="ECO:0007669"/>
    <property type="project" value="UniProtKB-KW"/>
</dbReference>
<dbReference type="PANTHER" id="PTHR46972">
    <property type="entry name" value="MONOOXYGENASE ASQM-RELATED"/>
    <property type="match status" value="1"/>
</dbReference>
<dbReference type="VEuPathDB" id="FungiDB:F4678DRAFT_246247"/>
<dbReference type="Proteomes" id="UP001148614">
    <property type="component" value="Unassembled WGS sequence"/>
</dbReference>
<name>A0A9W8NP54_9PEZI</name>
<evidence type="ECO:0000313" key="9">
    <source>
        <dbReference type="EMBL" id="KAJ3580264.1"/>
    </source>
</evidence>
<evidence type="ECO:0000256" key="1">
    <source>
        <dbReference type="ARBA" id="ARBA00005179"/>
    </source>
</evidence>
<dbReference type="CDD" id="cd20525">
    <property type="entry name" value="CYCLIN_CCNH_rpt2"/>
    <property type="match status" value="1"/>
</dbReference>
<dbReference type="InterPro" id="IPR036915">
    <property type="entry name" value="Cyclin-like_sf"/>
</dbReference>
<gene>
    <name evidence="9" type="ORF">NPX13_g294</name>
</gene>
<evidence type="ECO:0000259" key="8">
    <source>
        <dbReference type="SMART" id="SM00385"/>
    </source>
</evidence>
<sequence length="842" mass="93955">MAAVTPRIAIIGAGPGGLMLASILNHNNIPCTIYERDSSAVARSQGGTLDIHEYSGQQALNAAGLLDEFRSRMRLGGEAIKVLTKDGDVLFEDDGEHQETQQGDTMEQQREGAAESRFIKGRPEIDRLALKDMLIASLPANVVHWGKKVTSIVPVPDSKKWRIEIDDGSHPMPFDFVIGADGAWSRTRALLTDQQPIYSGVTALDVWLHKVDVVAPGVSAYVGMGNCFLWAKDRAFLFQRSGHGDEASARTMACVKTNSQTAPSAKALLGEEDDGAEVDWNDAQTRAKFIERHFGDWYDESKKVACAMTEEPVLRHLYMLPVGFTWESRAGVTLVGDAAHLMTPFAGVGVNVALMDAFELAQGIINCVKTGKADEESLAVMLQEYEKGMFARSGEEAAKTYAAMQLQFQENGAQKMIEIMGGGQQPDELSKGYTPSQEFIVFWRYQPTLCNFPAALENKWHDEILYLTSCPPQRSFGYPSIPTSRATMATEDARYRQSSQYRLWSFSPSHLQTLREKSNSLAVSHISNRLRASSPPVDSLPDFLTPAEEAMLLNFYIVDLLRAAQFCELPSEIQATAAIFFRRFYVTNSLMTYPPRALTMTCIFFACKAEGFYYRLQKFADKFPGITGEEVLAAEYVLCQGLRFAFDVRHPYRALEGAIMELRRLGDFDENRLARAHARTREILKFSPLLTDAYFHYTPSQIMFGALSMADEGLLQRLLRDAFAGQGESAKNQALGMIQSCRTILEKEPPERRATYWDVGESKETMKPLNKKLRKCRDPDRVDLVALQKARREQAMQKTKAKIAAKEDGDVFGASNGTKKDDEREVKRRRVAEGADMFGPPL</sequence>
<keyword evidence="4" id="KW-0560">Oxidoreductase</keyword>
<dbReference type="Gene3D" id="1.10.472.10">
    <property type="entry name" value="Cyclin-like"/>
    <property type="match status" value="2"/>
</dbReference>
<proteinExistence type="predicted"/>
<comment type="pathway">
    <text evidence="1">Secondary metabolite biosynthesis.</text>
</comment>
<evidence type="ECO:0000256" key="6">
    <source>
        <dbReference type="ARBA" id="ARBA00023127"/>
    </source>
</evidence>
<accession>A0A9W8NP54</accession>
<evidence type="ECO:0000256" key="5">
    <source>
        <dbReference type="ARBA" id="ARBA00023033"/>
    </source>
</evidence>
<dbReference type="GO" id="GO:0071949">
    <property type="term" value="F:FAD binding"/>
    <property type="evidence" value="ECO:0007669"/>
    <property type="project" value="InterPro"/>
</dbReference>
<dbReference type="SMART" id="SM00385">
    <property type="entry name" value="CYCLIN"/>
    <property type="match status" value="1"/>
</dbReference>
<evidence type="ECO:0000256" key="4">
    <source>
        <dbReference type="ARBA" id="ARBA00023002"/>
    </source>
</evidence>
<dbReference type="SUPFAM" id="SSF51905">
    <property type="entry name" value="FAD/NAD(P)-binding domain"/>
    <property type="match status" value="1"/>
</dbReference>
<evidence type="ECO:0000256" key="2">
    <source>
        <dbReference type="ARBA" id="ARBA00022630"/>
    </source>
</evidence>
<dbReference type="PRINTS" id="PR00420">
    <property type="entry name" value="RNGMNOXGNASE"/>
</dbReference>
<feature type="region of interest" description="Disordered" evidence="7">
    <location>
        <begin position="96"/>
        <end position="115"/>
    </location>
</feature>
<reference evidence="9" key="1">
    <citation type="submission" date="2022-07" db="EMBL/GenBank/DDBJ databases">
        <title>Genome Sequence of Xylaria arbuscula.</title>
        <authorList>
            <person name="Buettner E."/>
        </authorList>
    </citation>
    <scope>NUCLEOTIDE SEQUENCE</scope>
    <source>
        <strain evidence="9">VT107</strain>
    </source>
</reference>
<dbReference type="Pfam" id="PF01494">
    <property type="entry name" value="FAD_binding_3"/>
    <property type="match status" value="2"/>
</dbReference>
<feature type="region of interest" description="Disordered" evidence="7">
    <location>
        <begin position="809"/>
        <end position="842"/>
    </location>
</feature>
<dbReference type="InterPro" id="IPR036188">
    <property type="entry name" value="FAD/NAD-bd_sf"/>
</dbReference>
<evidence type="ECO:0000256" key="7">
    <source>
        <dbReference type="SAM" id="MobiDB-lite"/>
    </source>
</evidence>
<dbReference type="AlphaFoldDB" id="A0A9W8NP54"/>
<dbReference type="InterPro" id="IPR031658">
    <property type="entry name" value="Cyclin_C_2"/>
</dbReference>
<feature type="domain" description="Cyclin-like" evidence="8">
    <location>
        <begin position="555"/>
        <end position="640"/>
    </location>
</feature>
<evidence type="ECO:0000256" key="3">
    <source>
        <dbReference type="ARBA" id="ARBA00022827"/>
    </source>
</evidence>
<protein>
    <recommendedName>
        <fullName evidence="8">Cyclin-like domain-containing protein</fullName>
    </recommendedName>
</protein>
<keyword evidence="2" id="KW-0285">Flavoprotein</keyword>
<dbReference type="Gene3D" id="3.50.50.60">
    <property type="entry name" value="FAD/NAD(P)-binding domain"/>
    <property type="match status" value="1"/>
</dbReference>
<comment type="caution">
    <text evidence="9">The sequence shown here is derived from an EMBL/GenBank/DDBJ whole genome shotgun (WGS) entry which is preliminary data.</text>
</comment>
<keyword evidence="5" id="KW-0503">Monooxygenase</keyword>